<reference evidence="2" key="2">
    <citation type="submission" date="2018-07" db="EMBL/GenBank/DDBJ databases">
        <authorList>
            <person name="Mckenzie S.K."/>
            <person name="Kronauer D.J.C."/>
        </authorList>
    </citation>
    <scope>NUCLEOTIDE SEQUENCE</scope>
    <source>
        <strain evidence="2">Clonal line C1</strain>
    </source>
</reference>
<dbReference type="EMBL" id="QOIP01000002">
    <property type="protein sequence ID" value="RLU26052.1"/>
    <property type="molecule type" value="Genomic_DNA"/>
</dbReference>
<organism evidence="2">
    <name type="scientific">Ooceraea biroi</name>
    <name type="common">Clonal raider ant</name>
    <name type="synonym">Cerapachys biroi</name>
    <dbReference type="NCBI Taxonomy" id="2015173"/>
    <lineage>
        <taxon>Eukaryota</taxon>
        <taxon>Metazoa</taxon>
        <taxon>Ecdysozoa</taxon>
        <taxon>Arthropoda</taxon>
        <taxon>Hexapoda</taxon>
        <taxon>Insecta</taxon>
        <taxon>Pterygota</taxon>
        <taxon>Neoptera</taxon>
        <taxon>Endopterygota</taxon>
        <taxon>Hymenoptera</taxon>
        <taxon>Apocrita</taxon>
        <taxon>Aculeata</taxon>
        <taxon>Formicoidea</taxon>
        <taxon>Formicidae</taxon>
        <taxon>Dorylinae</taxon>
        <taxon>Ooceraea</taxon>
    </lineage>
</organism>
<accession>A0A3L8E0J5</accession>
<gene>
    <name evidence="2" type="ORF">DMN91_002215</name>
</gene>
<evidence type="ECO:0000313" key="2">
    <source>
        <dbReference type="EMBL" id="RLU26052.1"/>
    </source>
</evidence>
<reference evidence="2" key="1">
    <citation type="journal article" date="2018" name="Genome Res.">
        <title>The genomic architecture and molecular evolution of ant odorant receptors.</title>
        <authorList>
            <person name="McKenzie S.K."/>
            <person name="Kronauer D.J.C."/>
        </authorList>
    </citation>
    <scope>NUCLEOTIDE SEQUENCE [LARGE SCALE GENOMIC DNA]</scope>
    <source>
        <strain evidence="2">Clonal line C1</strain>
    </source>
</reference>
<name>A0A3L8E0J5_OOCBI</name>
<protein>
    <submittedName>
        <fullName evidence="2">Uncharacterized protein</fullName>
    </submittedName>
</protein>
<feature type="region of interest" description="Disordered" evidence="1">
    <location>
        <begin position="26"/>
        <end position="64"/>
    </location>
</feature>
<feature type="region of interest" description="Disordered" evidence="1">
    <location>
        <begin position="80"/>
        <end position="105"/>
    </location>
</feature>
<dbReference type="Proteomes" id="UP000279307">
    <property type="component" value="Chromosome 2"/>
</dbReference>
<feature type="non-terminal residue" evidence="2">
    <location>
        <position position="1"/>
    </location>
</feature>
<proteinExistence type="predicted"/>
<evidence type="ECO:0000256" key="1">
    <source>
        <dbReference type="SAM" id="MobiDB-lite"/>
    </source>
</evidence>
<comment type="caution">
    <text evidence="2">The sequence shown here is derived from an EMBL/GenBank/DDBJ whole genome shotgun (WGS) entry which is preliminary data.</text>
</comment>
<dbReference type="AlphaFoldDB" id="A0A3L8E0J5"/>
<feature type="compositionally biased region" description="Basic residues" evidence="1">
    <location>
        <begin position="26"/>
        <end position="41"/>
    </location>
</feature>
<sequence>RLGLSESASTCACALRCASASASRVHHTAKRQKFTGTLKRHRDTENNHDDDYDHDNENVDKRDGQQRAISILAVAADSPGFSEKSGARGCTGVQEAARGTGGPAGACDQDATEEWHSCINCISRSSKTQLRYRGFICLRTSNVPSRECGTVLETK</sequence>
<feature type="compositionally biased region" description="Basic and acidic residues" evidence="1">
    <location>
        <begin position="42"/>
        <end position="64"/>
    </location>
</feature>